<feature type="compositionally biased region" description="Low complexity" evidence="16">
    <location>
        <begin position="984"/>
        <end position="1033"/>
    </location>
</feature>
<comment type="caution">
    <text evidence="18">The sequence shown here is derived from an EMBL/GenBank/DDBJ whole genome shotgun (WGS) entry which is preliminary data.</text>
</comment>
<evidence type="ECO:0000256" key="10">
    <source>
        <dbReference type="ARBA" id="ARBA00022759"/>
    </source>
</evidence>
<evidence type="ECO:0000313" key="19">
    <source>
        <dbReference type="Proteomes" id="UP000245539"/>
    </source>
</evidence>
<evidence type="ECO:0000256" key="5">
    <source>
        <dbReference type="ARBA" id="ARBA00022552"/>
    </source>
</evidence>
<reference evidence="18 19" key="1">
    <citation type="submission" date="2018-05" db="EMBL/GenBank/DDBJ databases">
        <title>Leucothrix arctica sp. nov., isolated from Arctic seawater.</title>
        <authorList>
            <person name="Choi A."/>
            <person name="Baek K."/>
        </authorList>
    </citation>
    <scope>NUCLEOTIDE SEQUENCE [LARGE SCALE GENOMIC DNA]</scope>
    <source>
        <strain evidence="18 19">JCM 18388</strain>
    </source>
</reference>
<feature type="region of interest" description="Required for zinc-mediated homotetramerization and catalytic activity" evidence="15">
    <location>
        <begin position="404"/>
        <end position="407"/>
    </location>
</feature>
<evidence type="ECO:0000256" key="13">
    <source>
        <dbReference type="ARBA" id="ARBA00022884"/>
    </source>
</evidence>
<comment type="cofactor">
    <cofactor evidence="15">
        <name>Zn(2+)</name>
        <dbReference type="ChEBI" id="CHEBI:29105"/>
    </cofactor>
    <text evidence="15">Binds 2 Zn(2+) ions per homotetramer.</text>
</comment>
<feature type="binding site" evidence="15">
    <location>
        <position position="346"/>
    </location>
    <ligand>
        <name>Mg(2+)</name>
        <dbReference type="ChEBI" id="CHEBI:18420"/>
        <note>catalytic</note>
    </ligand>
</feature>
<comment type="function">
    <text evidence="15">Endoribonuclease that plays a central role in RNA processing and decay. Required for the maturation of 5S and 16S rRNAs and the majority of tRNAs. Also involved in the degradation of most mRNAs.</text>
</comment>
<dbReference type="GO" id="GO:0000049">
    <property type="term" value="F:tRNA binding"/>
    <property type="evidence" value="ECO:0007669"/>
    <property type="project" value="UniProtKB-KW"/>
</dbReference>
<feature type="binding site" evidence="15">
    <location>
        <position position="404"/>
    </location>
    <ligand>
        <name>Zn(2+)</name>
        <dbReference type="ChEBI" id="CHEBI:29105"/>
        <note>ligand shared between dimeric partners</note>
    </ligand>
</feature>
<feature type="compositionally biased region" description="Low complexity" evidence="16">
    <location>
        <begin position="1049"/>
        <end position="1061"/>
    </location>
</feature>
<evidence type="ECO:0000313" key="18">
    <source>
        <dbReference type="EMBL" id="PWQ98452.1"/>
    </source>
</evidence>
<feature type="compositionally biased region" description="Basic residues" evidence="16">
    <location>
        <begin position="745"/>
        <end position="754"/>
    </location>
</feature>
<comment type="subcellular location">
    <subcellularLocation>
        <location evidence="15">Cytoplasm</location>
    </subcellularLocation>
    <subcellularLocation>
        <location evidence="15">Cell inner membrane</location>
        <topology evidence="15">Peripheral membrane protein</topology>
        <orientation evidence="15">Cytoplasmic side</orientation>
    </subcellularLocation>
</comment>
<keyword evidence="5 15" id="KW-0698">rRNA processing</keyword>
<keyword evidence="15" id="KW-0862">Zinc</keyword>
<organism evidence="18 19">
    <name type="scientific">Leucothrix pacifica</name>
    <dbReference type="NCBI Taxonomy" id="1247513"/>
    <lineage>
        <taxon>Bacteria</taxon>
        <taxon>Pseudomonadati</taxon>
        <taxon>Pseudomonadota</taxon>
        <taxon>Gammaproteobacteria</taxon>
        <taxon>Thiotrichales</taxon>
        <taxon>Thiotrichaceae</taxon>
        <taxon>Leucothrix</taxon>
    </lineage>
</organism>
<feature type="compositionally biased region" description="Low complexity" evidence="16">
    <location>
        <begin position="891"/>
        <end position="903"/>
    </location>
</feature>
<dbReference type="EMBL" id="QGKM01000016">
    <property type="protein sequence ID" value="PWQ98452.1"/>
    <property type="molecule type" value="Genomic_DNA"/>
</dbReference>
<feature type="compositionally biased region" description="Basic and acidic residues" evidence="16">
    <location>
        <begin position="869"/>
        <end position="890"/>
    </location>
</feature>
<dbReference type="SMART" id="SM00316">
    <property type="entry name" value="S1"/>
    <property type="match status" value="1"/>
</dbReference>
<dbReference type="InterPro" id="IPR004659">
    <property type="entry name" value="RNase_E/G"/>
</dbReference>
<comment type="similarity">
    <text evidence="1">Belongs to the RNase E/G family. RNase G subfamily.</text>
</comment>
<dbReference type="HAMAP" id="MF_00970">
    <property type="entry name" value="RNase_E"/>
    <property type="match status" value="1"/>
</dbReference>
<dbReference type="GO" id="GO:0000287">
    <property type="term" value="F:magnesium ion binding"/>
    <property type="evidence" value="ECO:0007669"/>
    <property type="project" value="UniProtKB-UniRule"/>
</dbReference>
<feature type="binding site" evidence="15">
    <location>
        <position position="303"/>
    </location>
    <ligand>
        <name>Mg(2+)</name>
        <dbReference type="ChEBI" id="CHEBI:18420"/>
        <note>catalytic</note>
    </ligand>
</feature>
<dbReference type="AlphaFoldDB" id="A0A317CQ75"/>
<keyword evidence="2 15" id="KW-1003">Cell membrane</keyword>
<keyword evidence="7 15" id="KW-0540">Nuclease</keyword>
<dbReference type="GO" id="GO:0019843">
    <property type="term" value="F:rRNA binding"/>
    <property type="evidence" value="ECO:0007669"/>
    <property type="project" value="UniProtKB-KW"/>
</dbReference>
<dbReference type="EC" id="3.1.26.12" evidence="15"/>
<keyword evidence="9 15" id="KW-0699">rRNA-binding</keyword>
<keyword evidence="15" id="KW-0820">tRNA-binding</keyword>
<feature type="compositionally biased region" description="Basic and acidic residues" evidence="16">
    <location>
        <begin position="809"/>
        <end position="833"/>
    </location>
</feature>
<dbReference type="InterPro" id="IPR003029">
    <property type="entry name" value="S1_domain"/>
</dbReference>
<dbReference type="PANTHER" id="PTHR30001">
    <property type="entry name" value="RIBONUCLEASE"/>
    <property type="match status" value="1"/>
</dbReference>
<dbReference type="RefSeq" id="WP_109837149.1">
    <property type="nucleotide sequence ID" value="NZ_QGKM01000016.1"/>
</dbReference>
<feature type="region of interest" description="Disordered" evidence="16">
    <location>
        <begin position="507"/>
        <end position="543"/>
    </location>
</feature>
<evidence type="ECO:0000256" key="14">
    <source>
        <dbReference type="ARBA" id="ARBA00023136"/>
    </source>
</evidence>
<keyword evidence="11 15" id="KW-0378">Hydrolase</keyword>
<dbReference type="Proteomes" id="UP000245539">
    <property type="component" value="Unassembled WGS sequence"/>
</dbReference>
<keyword evidence="3 15" id="KW-0963">Cytoplasm</keyword>
<feature type="binding site" evidence="15">
    <location>
        <position position="407"/>
    </location>
    <ligand>
        <name>Zn(2+)</name>
        <dbReference type="ChEBI" id="CHEBI:29105"/>
        <note>ligand shared between dimeric partners</note>
    </ligand>
</feature>
<dbReference type="SUPFAM" id="SSF50249">
    <property type="entry name" value="Nucleic acid-binding proteins"/>
    <property type="match status" value="1"/>
</dbReference>
<feature type="compositionally biased region" description="Polar residues" evidence="16">
    <location>
        <begin position="762"/>
        <end position="772"/>
    </location>
</feature>
<evidence type="ECO:0000256" key="8">
    <source>
        <dbReference type="ARBA" id="ARBA00022723"/>
    </source>
</evidence>
<dbReference type="NCBIfam" id="TIGR00757">
    <property type="entry name" value="RNaseEG"/>
    <property type="match status" value="1"/>
</dbReference>
<evidence type="ECO:0000256" key="6">
    <source>
        <dbReference type="ARBA" id="ARBA00022694"/>
    </source>
</evidence>
<dbReference type="OrthoDB" id="9804278at2"/>
<evidence type="ECO:0000256" key="15">
    <source>
        <dbReference type="HAMAP-Rule" id="MF_00970"/>
    </source>
</evidence>
<feature type="compositionally biased region" description="Basic residues" evidence="16">
    <location>
        <begin position="857"/>
        <end position="868"/>
    </location>
</feature>
<dbReference type="InterPro" id="IPR028878">
    <property type="entry name" value="RNase_E"/>
</dbReference>
<sequence length="1116" mass="121119">MKRIAINATQSEEIRVAMIDGQYLYDLDIEHPNRAQKKSNIYKGVITRIEPSLEAAFVNYGADRHGFLPFKEVSKDYWNTNGKKIEGRPSIKSVLKEGQELLVQVDKEERGNKGAALTTHISLAGRYLVLMPNNPRAGGVSRRIEGEDRHKIRDILNQLDIPEGMGAIVRTAGVGRELEELTWDMEYLKTLWGAISEANQQHPAPVLLYQESNVIIRALRDYFRSDIGEILIDNERVYAQAHDFISAVMPHNLRKLKHYTDTVPLFSRYQVENQIDSAFHREVNLPSGGAIVIDHTEALISIDVNSARSTRGQGIEETALNTNLEAADEVARQLRLRDLGGLVVIDFIDMLPNRNQREVEKRLRDALKMDRARVQVGRISRFGLLEMSRQRLRPSLGESSQIICPRCSGEGTIRGVESLALSIMRLMEEEAMKDMTVEVVAETPVAVATFLLNEKRKPLSDIQERHGINLSIIPNPQLDTPHYEIKRLKEEDVEDQPKSYLRMTQQTNADHDASHSEPAAPAQAAPIVSQVRPSSPAPVSTKPGILSRIVSTLFGTKDEEVQETAKPVRKQYDKRSGGTKSNSSANSKSSSSRSTRSGSSRSSSGTGSSASSSRKQTSSKSRSSSKTTPDNKSSTTTAKTQPKKTSSKSKDTNKKTSTKPTSQSTSSKSSKTAKPTTTSDTPSQSSSRSKSSSDSKRTRSRKPRETTTTDKVDAKDVAATTDQQDMTPLEITIPLAASSSESKSKKPRRRRSSKSKTTTETAQSPDQAATETNKTEVVDINKPVVSSESKSTQKQTDDKESTKSSVAKETPKETKEDKSKTAESAETTKDIKQTEAAVKPVAEDTPEKEAASEKPKTRSKKTSTKKPKSAKDVTAKEETAADKKDTEETAKAAPAATTTSKTDGTVDAEAKPKKTTRKRTTSKSKAKPDTVESKPETSGKEPVQIDLIAPEAKDSSADTTAAPKPVTKTSTRKSTRSTTKKTTSKSSSEDAAQSTEAKSSSSKEPAAAKVAPAVATTPTTEVAIKPKTTTTTRRSAKSTAKKPSDSKPDTTSSSSTAKPAPIVVPDIPEAPKPVITTTKKVVTAKDKAAAVVTSTAKAESKSAAPAVASSDDSTSG</sequence>
<evidence type="ECO:0000256" key="7">
    <source>
        <dbReference type="ARBA" id="ARBA00022722"/>
    </source>
</evidence>
<dbReference type="GO" id="GO:0008270">
    <property type="term" value="F:zinc ion binding"/>
    <property type="evidence" value="ECO:0007669"/>
    <property type="project" value="UniProtKB-UniRule"/>
</dbReference>
<keyword evidence="12 15" id="KW-0460">Magnesium</keyword>
<evidence type="ECO:0000256" key="9">
    <source>
        <dbReference type="ARBA" id="ARBA00022730"/>
    </source>
</evidence>
<protein>
    <recommendedName>
        <fullName evidence="15">Ribonuclease E</fullName>
        <shortName evidence="15">RNase E</shortName>
        <ecNumber evidence="15">3.1.26.12</ecNumber>
    </recommendedName>
</protein>
<dbReference type="Pfam" id="PF10150">
    <property type="entry name" value="RNase_E_G"/>
    <property type="match status" value="1"/>
</dbReference>
<accession>A0A317CQ75</accession>
<name>A0A317CQ75_9GAMM</name>
<gene>
    <name evidence="15" type="primary">rne</name>
    <name evidence="18" type="ORF">DKW60_08080</name>
</gene>
<comment type="subunit">
    <text evidence="15">Component of the RNA degradosome, which is a multiprotein complex involved in RNA processing and mRNA degradation. Within the RNA degradosome, RNase E assembles into a homotetramer formed by a dimer of dimers.</text>
</comment>
<dbReference type="CDD" id="cd04453">
    <property type="entry name" value="S1_RNase_E"/>
    <property type="match status" value="1"/>
</dbReference>
<dbReference type="InterPro" id="IPR012340">
    <property type="entry name" value="NA-bd_OB-fold"/>
</dbReference>
<comment type="similarity">
    <text evidence="15">Belongs to the RNase E/G family. RNase E subfamily.</text>
</comment>
<keyword evidence="14 15" id="KW-0472">Membrane</keyword>
<feature type="compositionally biased region" description="Basic and acidic residues" evidence="16">
    <location>
        <begin position="841"/>
        <end position="856"/>
    </location>
</feature>
<dbReference type="Pfam" id="PF20833">
    <property type="entry name" value="RNase_E_G_Thio"/>
    <property type="match status" value="1"/>
</dbReference>
<dbReference type="GO" id="GO:0008033">
    <property type="term" value="P:tRNA processing"/>
    <property type="evidence" value="ECO:0007669"/>
    <property type="project" value="UniProtKB-UniRule"/>
</dbReference>
<comment type="cofactor">
    <cofactor evidence="15">
        <name>Mg(2+)</name>
        <dbReference type="ChEBI" id="CHEBI:18420"/>
    </cofactor>
    <text evidence="15">Binds 1 Mg(2+) ion per subunit.</text>
</comment>
<dbReference type="Gene3D" id="2.40.50.140">
    <property type="entry name" value="Nucleic acid-binding proteins"/>
    <property type="match status" value="1"/>
</dbReference>
<dbReference type="Pfam" id="PF00575">
    <property type="entry name" value="S1"/>
    <property type="match status" value="1"/>
</dbReference>
<keyword evidence="4 15" id="KW-0997">Cell inner membrane</keyword>
<evidence type="ECO:0000256" key="2">
    <source>
        <dbReference type="ARBA" id="ARBA00022475"/>
    </source>
</evidence>
<feature type="compositionally biased region" description="Polar residues" evidence="16">
    <location>
        <begin position="784"/>
        <end position="794"/>
    </location>
</feature>
<dbReference type="GO" id="GO:0009898">
    <property type="term" value="C:cytoplasmic side of plasma membrane"/>
    <property type="evidence" value="ECO:0007669"/>
    <property type="project" value="UniProtKB-UniRule"/>
</dbReference>
<dbReference type="Gene3D" id="3.40.1260.20">
    <property type="entry name" value="Ribonuclease E, catalytic domain"/>
    <property type="match status" value="1"/>
</dbReference>
<evidence type="ECO:0000259" key="17">
    <source>
        <dbReference type="PROSITE" id="PS50126"/>
    </source>
</evidence>
<comment type="catalytic activity">
    <reaction evidence="15">
        <text>Endonucleolytic cleavage of single-stranded RNA in A- and U-rich regions.</text>
        <dbReference type="EC" id="3.1.26.12"/>
    </reaction>
</comment>
<dbReference type="GO" id="GO:0006402">
    <property type="term" value="P:mRNA catabolic process"/>
    <property type="evidence" value="ECO:0007669"/>
    <property type="project" value="UniProtKB-UniRule"/>
</dbReference>
<feature type="region of interest" description="Disordered" evidence="16">
    <location>
        <begin position="1093"/>
        <end position="1116"/>
    </location>
</feature>
<dbReference type="GO" id="GO:0008995">
    <property type="term" value="F:ribonuclease E activity"/>
    <property type="evidence" value="ECO:0007669"/>
    <property type="project" value="UniProtKB-EC"/>
</dbReference>
<dbReference type="PROSITE" id="PS50126">
    <property type="entry name" value="S1"/>
    <property type="match status" value="1"/>
</dbReference>
<proteinExistence type="inferred from homology"/>
<evidence type="ECO:0000256" key="12">
    <source>
        <dbReference type="ARBA" id="ARBA00022842"/>
    </source>
</evidence>
<dbReference type="InterPro" id="IPR048583">
    <property type="entry name" value="RNase_E_G_thioredoxin-like"/>
</dbReference>
<feature type="compositionally biased region" description="Low complexity" evidence="16">
    <location>
        <begin position="578"/>
        <end position="640"/>
    </location>
</feature>
<evidence type="ECO:0000256" key="4">
    <source>
        <dbReference type="ARBA" id="ARBA00022519"/>
    </source>
</evidence>
<feature type="compositionally biased region" description="Low complexity" evidence="16">
    <location>
        <begin position="658"/>
        <end position="690"/>
    </location>
</feature>
<feature type="compositionally biased region" description="Basic residues" evidence="16">
    <location>
        <begin position="970"/>
        <end position="983"/>
    </location>
</feature>
<keyword evidence="13 15" id="KW-0694">RNA-binding</keyword>
<dbReference type="PANTHER" id="PTHR30001:SF1">
    <property type="entry name" value="RIBONUCLEASE E_G-LIKE PROTEIN, CHLOROPLASTIC"/>
    <property type="match status" value="1"/>
</dbReference>
<keyword evidence="19" id="KW-1185">Reference proteome</keyword>
<dbReference type="GO" id="GO:0005737">
    <property type="term" value="C:cytoplasm"/>
    <property type="evidence" value="ECO:0007669"/>
    <property type="project" value="UniProtKB-SubCell"/>
</dbReference>
<evidence type="ECO:0000256" key="3">
    <source>
        <dbReference type="ARBA" id="ARBA00022490"/>
    </source>
</evidence>
<keyword evidence="6 15" id="KW-0819">tRNA processing</keyword>
<evidence type="ECO:0000256" key="1">
    <source>
        <dbReference type="ARBA" id="ARBA00005663"/>
    </source>
</evidence>
<dbReference type="GO" id="GO:0006364">
    <property type="term" value="P:rRNA processing"/>
    <property type="evidence" value="ECO:0007669"/>
    <property type="project" value="UniProtKB-UniRule"/>
</dbReference>
<feature type="compositionally biased region" description="Basic residues" evidence="16">
    <location>
        <begin position="913"/>
        <end position="925"/>
    </location>
</feature>
<feature type="region of interest" description="Disordered" evidence="16">
    <location>
        <begin position="560"/>
        <end position="1070"/>
    </location>
</feature>
<feature type="compositionally biased region" description="Basic and acidic residues" evidence="16">
    <location>
        <begin position="926"/>
        <end position="939"/>
    </location>
</feature>
<feature type="compositionally biased region" description="Basic and acidic residues" evidence="16">
    <location>
        <begin position="691"/>
        <end position="716"/>
    </location>
</feature>
<evidence type="ECO:0000256" key="16">
    <source>
        <dbReference type="SAM" id="MobiDB-lite"/>
    </source>
</evidence>
<dbReference type="InterPro" id="IPR019307">
    <property type="entry name" value="RNA-bd_AU-1/RNase_E/G"/>
</dbReference>
<feature type="domain" description="S1 motif" evidence="17">
    <location>
        <begin position="39"/>
        <end position="120"/>
    </location>
</feature>
<keyword evidence="10 15" id="KW-0255">Endonuclease</keyword>
<evidence type="ECO:0000256" key="11">
    <source>
        <dbReference type="ARBA" id="ARBA00022801"/>
    </source>
</evidence>
<keyword evidence="8 15" id="KW-0479">Metal-binding</keyword>